<dbReference type="InterPro" id="IPR043128">
    <property type="entry name" value="Rev_trsase/Diguanyl_cyclase"/>
</dbReference>
<dbReference type="Pfam" id="PF00990">
    <property type="entry name" value="GGDEF"/>
    <property type="match status" value="1"/>
</dbReference>
<sequence length="468" mass="53856">MNENRVSPEITWIPFMGMVIVTVLCIIAIYHEKKASDNLRIILSTDHLTGASNWSQFQKDCEEYLKKGDQKNYAMVTFDIDKFKAINDLYSHEVGNEILTAIAKSLAAFIGEEETFSRTSTDNFNILLKCHSQDELIRRIEDLIEEIKNNAHVYAINISVGICLIKDKTLDINILSDRANMARRSIKNNCEKEYTFYTDSMRHNMLKEKGMENRMTAALGNREFEMYLQPKYLFSDDKIIGAEALVRWNCPGIGIIPPSDFIPLFEKNGFVKQIDTYMFEEACKLLEKWKNESVDFLHLTISVNFSRLHLNNLFLSKELSEIAERYHIDPKLIEIELTENTIFDNENQMVTIMNDLKESGFQISIDDFGRAYSSLNTLKNLPADILKLDKEFFEGTSATNLRGKKIIMSILKMARDLDLVTVAEGVETLEQVDFLKEMGCDIAQGFYYARPMQVADFEAFITNKLQLV</sequence>
<dbReference type="Gene3D" id="3.30.70.270">
    <property type="match status" value="1"/>
</dbReference>
<evidence type="ECO:0000259" key="3">
    <source>
        <dbReference type="PROSITE" id="PS50887"/>
    </source>
</evidence>
<dbReference type="STRING" id="52689.AKG39_04245"/>
<dbReference type="NCBIfam" id="TIGR00254">
    <property type="entry name" value="GGDEF"/>
    <property type="match status" value="1"/>
</dbReference>
<dbReference type="InterPro" id="IPR035919">
    <property type="entry name" value="EAL_sf"/>
</dbReference>
<proteinExistence type="predicted"/>
<keyword evidence="1" id="KW-0812">Transmembrane</keyword>
<dbReference type="EMBL" id="LGYO01000008">
    <property type="protein sequence ID" value="KNZ43014.1"/>
    <property type="molecule type" value="Genomic_DNA"/>
</dbReference>
<dbReference type="SUPFAM" id="SSF141868">
    <property type="entry name" value="EAL domain-like"/>
    <property type="match status" value="1"/>
</dbReference>
<reference evidence="5" key="1">
    <citation type="submission" date="2015-07" db="EMBL/GenBank/DDBJ databases">
        <title>Draft genome sequence of Acetobacterium bakii DSM 8293, a potential psychrophilic chemical producer through syngas fermentation.</title>
        <authorList>
            <person name="Song Y."/>
            <person name="Hwang S."/>
            <person name="Cho B.-K."/>
        </authorList>
    </citation>
    <scope>NUCLEOTIDE SEQUENCE [LARGE SCALE GENOMIC DNA]</scope>
    <source>
        <strain evidence="5">DSM 8239</strain>
    </source>
</reference>
<evidence type="ECO:0008006" key="6">
    <source>
        <dbReference type="Google" id="ProtNLM"/>
    </source>
</evidence>
<dbReference type="PANTHER" id="PTHR33121">
    <property type="entry name" value="CYCLIC DI-GMP PHOSPHODIESTERASE PDEF"/>
    <property type="match status" value="1"/>
</dbReference>
<dbReference type="Pfam" id="PF00563">
    <property type="entry name" value="EAL"/>
    <property type="match status" value="1"/>
</dbReference>
<dbReference type="CDD" id="cd01948">
    <property type="entry name" value="EAL"/>
    <property type="match status" value="1"/>
</dbReference>
<dbReference type="Gene3D" id="3.20.20.450">
    <property type="entry name" value="EAL domain"/>
    <property type="match status" value="1"/>
</dbReference>
<comment type="caution">
    <text evidence="4">The sequence shown here is derived from an EMBL/GenBank/DDBJ whole genome shotgun (WGS) entry which is preliminary data.</text>
</comment>
<feature type="domain" description="EAL" evidence="2">
    <location>
        <begin position="208"/>
        <end position="465"/>
    </location>
</feature>
<gene>
    <name evidence="4" type="ORF">AKG39_04245</name>
</gene>
<keyword evidence="1" id="KW-0472">Membrane</keyword>
<dbReference type="PROSITE" id="PS50883">
    <property type="entry name" value="EAL"/>
    <property type="match status" value="1"/>
</dbReference>
<evidence type="ECO:0000313" key="4">
    <source>
        <dbReference type="EMBL" id="KNZ43014.1"/>
    </source>
</evidence>
<accession>A0A0L6U3B7</accession>
<evidence type="ECO:0000313" key="5">
    <source>
        <dbReference type="Proteomes" id="UP000036873"/>
    </source>
</evidence>
<keyword evidence="1" id="KW-1133">Transmembrane helix</keyword>
<dbReference type="InterPro" id="IPR029787">
    <property type="entry name" value="Nucleotide_cyclase"/>
</dbReference>
<dbReference type="GO" id="GO:0071111">
    <property type="term" value="F:cyclic-guanylate-specific phosphodiesterase activity"/>
    <property type="evidence" value="ECO:0007669"/>
    <property type="project" value="InterPro"/>
</dbReference>
<dbReference type="CDD" id="cd01949">
    <property type="entry name" value="GGDEF"/>
    <property type="match status" value="1"/>
</dbReference>
<dbReference type="SMART" id="SM00267">
    <property type="entry name" value="GGDEF"/>
    <property type="match status" value="1"/>
</dbReference>
<dbReference type="InterPro" id="IPR050706">
    <property type="entry name" value="Cyclic-di-GMP_PDE-like"/>
</dbReference>
<dbReference type="AlphaFoldDB" id="A0A0L6U3B7"/>
<dbReference type="Proteomes" id="UP000036873">
    <property type="component" value="Unassembled WGS sequence"/>
</dbReference>
<dbReference type="InterPro" id="IPR000160">
    <property type="entry name" value="GGDEF_dom"/>
</dbReference>
<dbReference type="PROSITE" id="PS50887">
    <property type="entry name" value="GGDEF"/>
    <property type="match status" value="1"/>
</dbReference>
<feature type="transmembrane region" description="Helical" evidence="1">
    <location>
        <begin position="12"/>
        <end position="30"/>
    </location>
</feature>
<evidence type="ECO:0000259" key="2">
    <source>
        <dbReference type="PROSITE" id="PS50883"/>
    </source>
</evidence>
<evidence type="ECO:0000256" key="1">
    <source>
        <dbReference type="SAM" id="Phobius"/>
    </source>
</evidence>
<protein>
    <recommendedName>
        <fullName evidence="6">Diguanylate cyclase</fullName>
    </recommendedName>
</protein>
<keyword evidence="5" id="KW-1185">Reference proteome</keyword>
<dbReference type="InterPro" id="IPR001633">
    <property type="entry name" value="EAL_dom"/>
</dbReference>
<feature type="domain" description="GGDEF" evidence="3">
    <location>
        <begin position="71"/>
        <end position="200"/>
    </location>
</feature>
<dbReference type="PANTHER" id="PTHR33121:SF71">
    <property type="entry name" value="OXYGEN SENSOR PROTEIN DOSP"/>
    <property type="match status" value="1"/>
</dbReference>
<dbReference type="SMART" id="SM00052">
    <property type="entry name" value="EAL"/>
    <property type="match status" value="1"/>
</dbReference>
<dbReference type="SUPFAM" id="SSF55073">
    <property type="entry name" value="Nucleotide cyclase"/>
    <property type="match status" value="1"/>
</dbReference>
<organism evidence="4 5">
    <name type="scientific">Acetobacterium bakii</name>
    <dbReference type="NCBI Taxonomy" id="52689"/>
    <lineage>
        <taxon>Bacteria</taxon>
        <taxon>Bacillati</taxon>
        <taxon>Bacillota</taxon>
        <taxon>Clostridia</taxon>
        <taxon>Eubacteriales</taxon>
        <taxon>Eubacteriaceae</taxon>
        <taxon>Acetobacterium</taxon>
    </lineage>
</organism>
<name>A0A0L6U3B7_9FIRM</name>